<comment type="caution">
    <text evidence="3">The sequence shown here is derived from an EMBL/GenBank/DDBJ whole genome shotgun (WGS) entry which is preliminary data.</text>
</comment>
<reference evidence="3 4" key="1">
    <citation type="submission" date="2016-07" db="EMBL/GenBank/DDBJ databases">
        <title>Pervasive Adenine N6-methylation of Active Genes in Fungi.</title>
        <authorList>
            <consortium name="DOE Joint Genome Institute"/>
            <person name="Mondo S.J."/>
            <person name="Dannebaum R.O."/>
            <person name="Kuo R.C."/>
            <person name="Labutti K."/>
            <person name="Haridas S."/>
            <person name="Kuo A."/>
            <person name="Salamov A."/>
            <person name="Ahrendt S.R."/>
            <person name="Lipzen A."/>
            <person name="Sullivan W."/>
            <person name="Andreopoulos W.B."/>
            <person name="Clum A."/>
            <person name="Lindquist E."/>
            <person name="Daum C."/>
            <person name="Ramamoorthy G.K."/>
            <person name="Gryganskyi A."/>
            <person name="Culley D."/>
            <person name="Magnuson J.K."/>
            <person name="James T.Y."/>
            <person name="O'Malley M.A."/>
            <person name="Stajich J.E."/>
            <person name="Spatafora J.W."/>
            <person name="Visel A."/>
            <person name="Grigoriev I.V."/>
        </authorList>
    </citation>
    <scope>NUCLEOTIDE SEQUENCE [LARGE SCALE GENOMIC DNA]</scope>
    <source>
        <strain evidence="3 4">12-1054</strain>
    </source>
</reference>
<evidence type="ECO:0000313" key="3">
    <source>
        <dbReference type="EMBL" id="ORY81022.1"/>
    </source>
</evidence>
<organism evidence="3 4">
    <name type="scientific">Protomyces lactucae-debilis</name>
    <dbReference type="NCBI Taxonomy" id="2754530"/>
    <lineage>
        <taxon>Eukaryota</taxon>
        <taxon>Fungi</taxon>
        <taxon>Dikarya</taxon>
        <taxon>Ascomycota</taxon>
        <taxon>Taphrinomycotina</taxon>
        <taxon>Taphrinomycetes</taxon>
        <taxon>Taphrinales</taxon>
        <taxon>Protomycetaceae</taxon>
        <taxon>Protomyces</taxon>
    </lineage>
</organism>
<feature type="chain" id="PRO_5012553566" evidence="2">
    <location>
        <begin position="22"/>
        <end position="132"/>
    </location>
</feature>
<feature type="region of interest" description="Disordered" evidence="1">
    <location>
        <begin position="99"/>
        <end position="132"/>
    </location>
</feature>
<name>A0A1Y2FAS0_PROLT</name>
<dbReference type="Proteomes" id="UP000193685">
    <property type="component" value="Unassembled WGS sequence"/>
</dbReference>
<proteinExistence type="predicted"/>
<feature type="signal peptide" evidence="2">
    <location>
        <begin position="1"/>
        <end position="21"/>
    </location>
</feature>
<gene>
    <name evidence="3" type="ORF">BCR37DRAFT_62858</name>
</gene>
<dbReference type="AlphaFoldDB" id="A0A1Y2FAS0"/>
<feature type="compositionally biased region" description="Low complexity" evidence="1">
    <location>
        <begin position="114"/>
        <end position="123"/>
    </location>
</feature>
<keyword evidence="2" id="KW-0732">Signal</keyword>
<protein>
    <submittedName>
        <fullName evidence="3">Uncharacterized protein</fullName>
    </submittedName>
</protein>
<accession>A0A1Y2FAS0</accession>
<evidence type="ECO:0000256" key="1">
    <source>
        <dbReference type="SAM" id="MobiDB-lite"/>
    </source>
</evidence>
<evidence type="ECO:0000256" key="2">
    <source>
        <dbReference type="SAM" id="SignalP"/>
    </source>
</evidence>
<sequence length="132" mass="14672">MKPFIPATLCFLSMTIKFAGAVPVERTQRPSQVHARRSLQDWLSWLQVSVGDLVHVGVGETSDANTQTKTPAIVSVKAPFTDIQVKDKRDAPDLLYWFPQENSGDQDSWDTEEQSNLSLEQEQAPTSGAVQE</sequence>
<evidence type="ECO:0000313" key="4">
    <source>
        <dbReference type="Proteomes" id="UP000193685"/>
    </source>
</evidence>
<dbReference type="RefSeq" id="XP_040724667.1">
    <property type="nucleotide sequence ID" value="XM_040872405.1"/>
</dbReference>
<keyword evidence="4" id="KW-1185">Reference proteome</keyword>
<dbReference type="EMBL" id="MCFI01000012">
    <property type="protein sequence ID" value="ORY81022.1"/>
    <property type="molecule type" value="Genomic_DNA"/>
</dbReference>
<dbReference type="GeneID" id="63789004"/>